<evidence type="ECO:0000313" key="2">
    <source>
        <dbReference type="Proteomes" id="UP000006702"/>
    </source>
</evidence>
<sequence>MVRLCQISLLSLPSLTDSRLAIQTPVRFPTLRHMIILLATALQGDFGRESYLRHIPYTDVVSLFDSIDSFTEVLLGTVDPTIRNLEGRIITRSLYVQSNGLILDEVRQAQAKHETQWPLNSGYLDYVSDDRDPDYWRPYVGQSSNTEQRIAQHVRAIRTGDTDTLHYFVIRRGDGHRTANFIRLWTLALPENVDPVINNALNNILEMIMAPIRAEIKPHGQKHPQRWAYHVTSDDPASRLAFRLTVMGPENQEFGFYASGRGTKLVKKANGFIDWMSGVTDEEIATRPRRYLNIQMSHEKVHEALRPFVGGAYTDDNGNIMRQADKKLLGDGKTVKKTATSWNDTSGIRTQAGEPTGLAGLRLNHSAKVSMGKEMRVSSNLQPDLATAAQQRRKIMCWEEFE</sequence>
<dbReference type="OrthoDB" id="4369670at2759"/>
<dbReference type="Proteomes" id="UP000006702">
    <property type="component" value="Unassembled WGS sequence"/>
</dbReference>
<dbReference type="RefSeq" id="XP_001264830.1">
    <property type="nucleotide sequence ID" value="XM_001264829.1"/>
</dbReference>
<protein>
    <submittedName>
        <fullName evidence="1">Uncharacterized protein</fullName>
    </submittedName>
</protein>
<gene>
    <name evidence="1" type="ORF">NFIA_016280</name>
</gene>
<dbReference type="EMBL" id="DS027688">
    <property type="protein sequence ID" value="EAW22933.1"/>
    <property type="molecule type" value="Genomic_DNA"/>
</dbReference>
<keyword evidence="2" id="KW-1185">Reference proteome</keyword>
<accession>A1D3E0</accession>
<reference evidence="2" key="1">
    <citation type="journal article" date="2008" name="PLoS Genet.">
        <title>Genomic islands in the pathogenic filamentous fungus Aspergillus fumigatus.</title>
        <authorList>
            <person name="Fedorova N.D."/>
            <person name="Khaldi N."/>
            <person name="Joardar V.S."/>
            <person name="Maiti R."/>
            <person name="Amedeo P."/>
            <person name="Anderson M.J."/>
            <person name="Crabtree J."/>
            <person name="Silva J.C."/>
            <person name="Badger J.H."/>
            <person name="Albarraq A."/>
            <person name="Angiuoli S."/>
            <person name="Bussey H."/>
            <person name="Bowyer P."/>
            <person name="Cotty P.J."/>
            <person name="Dyer P.S."/>
            <person name="Egan A."/>
            <person name="Galens K."/>
            <person name="Fraser-Liggett C.M."/>
            <person name="Haas B.J."/>
            <person name="Inman J.M."/>
            <person name="Kent R."/>
            <person name="Lemieux S."/>
            <person name="Malavazi I."/>
            <person name="Orvis J."/>
            <person name="Roemer T."/>
            <person name="Ronning C.M."/>
            <person name="Sundaram J.P."/>
            <person name="Sutton G."/>
            <person name="Turner G."/>
            <person name="Venter J.C."/>
            <person name="White O.R."/>
            <person name="Whitty B.R."/>
            <person name="Youngman P."/>
            <person name="Wolfe K.H."/>
            <person name="Goldman G.H."/>
            <person name="Wortman J.R."/>
            <person name="Jiang B."/>
            <person name="Denning D.W."/>
            <person name="Nierman W.C."/>
        </authorList>
    </citation>
    <scope>NUCLEOTIDE SEQUENCE [LARGE SCALE GENOMIC DNA]</scope>
    <source>
        <strain evidence="2">ATCC 1020 / DSM 3700 / CBS 544.65 / FGSC A1164 / JCM 1740 / NRRL 181 / WB 181</strain>
    </source>
</reference>
<dbReference type="AlphaFoldDB" id="A1D3E0"/>
<dbReference type="HOGENOM" id="CLU_685290_0_0_1"/>
<dbReference type="GeneID" id="4591882"/>
<name>A1D3E0_NEOFI</name>
<organism evidence="1 2">
    <name type="scientific">Neosartorya fischeri (strain ATCC 1020 / DSM 3700 / CBS 544.65 / FGSC A1164 / JCM 1740 / NRRL 181 / WB 181)</name>
    <name type="common">Aspergillus fischerianus</name>
    <dbReference type="NCBI Taxonomy" id="331117"/>
    <lineage>
        <taxon>Eukaryota</taxon>
        <taxon>Fungi</taxon>
        <taxon>Dikarya</taxon>
        <taxon>Ascomycota</taxon>
        <taxon>Pezizomycotina</taxon>
        <taxon>Eurotiomycetes</taxon>
        <taxon>Eurotiomycetidae</taxon>
        <taxon>Eurotiales</taxon>
        <taxon>Aspergillaceae</taxon>
        <taxon>Aspergillus</taxon>
        <taxon>Aspergillus subgen. Fumigati</taxon>
    </lineage>
</organism>
<evidence type="ECO:0000313" key="1">
    <source>
        <dbReference type="EMBL" id="EAW22933.1"/>
    </source>
</evidence>
<dbReference type="KEGG" id="nfi:NFIA_016280"/>
<proteinExistence type="predicted"/>
<dbReference type="eggNOG" id="ENOG502RAGW">
    <property type="taxonomic scope" value="Eukaryota"/>
</dbReference>
<dbReference type="VEuPathDB" id="FungiDB:NFIA_016280"/>